<dbReference type="InterPro" id="IPR003663">
    <property type="entry name" value="Sugar/inositol_transpt"/>
</dbReference>
<keyword evidence="12" id="KW-1185">Reference proteome</keyword>
<proteinExistence type="inferred from homology"/>
<evidence type="ECO:0000256" key="8">
    <source>
        <dbReference type="SAM" id="MobiDB-lite"/>
    </source>
</evidence>
<keyword evidence="3 7" id="KW-0813">Transport</keyword>
<accession>A0AB34KY83</accession>
<dbReference type="GO" id="GO:0016020">
    <property type="term" value="C:membrane"/>
    <property type="evidence" value="ECO:0007669"/>
    <property type="project" value="UniProtKB-SubCell"/>
</dbReference>
<evidence type="ECO:0000256" key="1">
    <source>
        <dbReference type="ARBA" id="ARBA00004141"/>
    </source>
</evidence>
<dbReference type="PANTHER" id="PTHR48022">
    <property type="entry name" value="PLASTIDIC GLUCOSE TRANSPORTER 4"/>
    <property type="match status" value="1"/>
</dbReference>
<dbReference type="PROSITE" id="PS50850">
    <property type="entry name" value="MFS"/>
    <property type="match status" value="1"/>
</dbReference>
<dbReference type="InterPro" id="IPR036259">
    <property type="entry name" value="MFS_trans_sf"/>
</dbReference>
<dbReference type="PROSITE" id="PS00216">
    <property type="entry name" value="SUGAR_TRANSPORT_1"/>
    <property type="match status" value="2"/>
</dbReference>
<dbReference type="Pfam" id="PF00083">
    <property type="entry name" value="Sugar_tr"/>
    <property type="match status" value="1"/>
</dbReference>
<dbReference type="NCBIfam" id="TIGR00879">
    <property type="entry name" value="SP"/>
    <property type="match status" value="1"/>
</dbReference>
<evidence type="ECO:0000259" key="10">
    <source>
        <dbReference type="PROSITE" id="PS50850"/>
    </source>
</evidence>
<feature type="transmembrane region" description="Helical" evidence="9">
    <location>
        <begin position="52"/>
        <end position="71"/>
    </location>
</feature>
<feature type="transmembrane region" description="Helical" evidence="9">
    <location>
        <begin position="298"/>
        <end position="315"/>
    </location>
</feature>
<dbReference type="InterPro" id="IPR005828">
    <property type="entry name" value="MFS_sugar_transport-like"/>
</dbReference>
<dbReference type="Gene3D" id="1.20.1250.20">
    <property type="entry name" value="MFS general substrate transporter like domains"/>
    <property type="match status" value="1"/>
</dbReference>
<reference evidence="11 12" key="1">
    <citation type="journal article" date="2020" name="Microbiol. Resour. Announc.">
        <title>Draft Genome Sequence of a Cladosporium Species Isolated from the Mesophotic Ascidian Didemnum maculosum.</title>
        <authorList>
            <person name="Gioti A."/>
            <person name="Siaperas R."/>
            <person name="Nikolaivits E."/>
            <person name="Le Goff G."/>
            <person name="Ouazzani J."/>
            <person name="Kotoulas G."/>
            <person name="Topakas E."/>
        </authorList>
    </citation>
    <scope>NUCLEOTIDE SEQUENCE [LARGE SCALE GENOMIC DNA]</scope>
    <source>
        <strain evidence="11 12">TM138-S3</strain>
    </source>
</reference>
<gene>
    <name evidence="11" type="ORF">WHR41_01457</name>
</gene>
<comment type="caution">
    <text evidence="11">The sequence shown here is derived from an EMBL/GenBank/DDBJ whole genome shotgun (WGS) entry which is preliminary data.</text>
</comment>
<feature type="transmembrane region" description="Helical" evidence="9">
    <location>
        <begin position="103"/>
        <end position="126"/>
    </location>
</feature>
<feature type="transmembrane region" description="Helical" evidence="9">
    <location>
        <begin position="369"/>
        <end position="393"/>
    </location>
</feature>
<dbReference type="EMBL" id="JAAQHG020000004">
    <property type="protein sequence ID" value="KAL1589753.1"/>
    <property type="molecule type" value="Genomic_DNA"/>
</dbReference>
<dbReference type="GeneID" id="96002901"/>
<evidence type="ECO:0000256" key="9">
    <source>
        <dbReference type="SAM" id="Phobius"/>
    </source>
</evidence>
<evidence type="ECO:0000256" key="3">
    <source>
        <dbReference type="ARBA" id="ARBA00022448"/>
    </source>
</evidence>
<evidence type="ECO:0000313" key="11">
    <source>
        <dbReference type="EMBL" id="KAL1589753.1"/>
    </source>
</evidence>
<protein>
    <recommendedName>
        <fullName evidence="10">Major facilitator superfamily (MFS) profile domain-containing protein</fullName>
    </recommendedName>
</protein>
<dbReference type="FunFam" id="1.20.1250.20:FF:000026">
    <property type="entry name" value="MFS quinate transporter QutD"/>
    <property type="match status" value="1"/>
</dbReference>
<organism evidence="11 12">
    <name type="scientific">Cladosporium halotolerans</name>
    <dbReference type="NCBI Taxonomy" id="1052096"/>
    <lineage>
        <taxon>Eukaryota</taxon>
        <taxon>Fungi</taxon>
        <taxon>Dikarya</taxon>
        <taxon>Ascomycota</taxon>
        <taxon>Pezizomycotina</taxon>
        <taxon>Dothideomycetes</taxon>
        <taxon>Dothideomycetidae</taxon>
        <taxon>Cladosporiales</taxon>
        <taxon>Cladosporiaceae</taxon>
        <taxon>Cladosporium</taxon>
    </lineage>
</organism>
<dbReference type="InterPro" id="IPR050360">
    <property type="entry name" value="MFS_Sugar_Transporters"/>
</dbReference>
<feature type="transmembrane region" description="Helical" evidence="9">
    <location>
        <begin position="322"/>
        <end position="343"/>
    </location>
</feature>
<feature type="transmembrane region" description="Helical" evidence="9">
    <location>
        <begin position="78"/>
        <end position="97"/>
    </location>
</feature>
<dbReference type="Proteomes" id="UP000803884">
    <property type="component" value="Unassembled WGS sequence"/>
</dbReference>
<dbReference type="PRINTS" id="PR00171">
    <property type="entry name" value="SUGRTRNSPORT"/>
</dbReference>
<name>A0AB34KY83_9PEZI</name>
<dbReference type="InterPro" id="IPR005829">
    <property type="entry name" value="Sugar_transporter_CS"/>
</dbReference>
<evidence type="ECO:0000256" key="2">
    <source>
        <dbReference type="ARBA" id="ARBA00010992"/>
    </source>
</evidence>
<keyword evidence="4 9" id="KW-0812">Transmembrane</keyword>
<dbReference type="GO" id="GO:0005351">
    <property type="term" value="F:carbohydrate:proton symporter activity"/>
    <property type="evidence" value="ECO:0007669"/>
    <property type="project" value="TreeGrafter"/>
</dbReference>
<keyword evidence="6 9" id="KW-0472">Membrane</keyword>
<dbReference type="SUPFAM" id="SSF103473">
    <property type="entry name" value="MFS general substrate transporter"/>
    <property type="match status" value="1"/>
</dbReference>
<sequence>MYQISNIYALAAFGTIGGALFGFDVSSMSAWIDREQYLEYFNHPDANLQGGITASMSAGSFIGAIAAGFIADKFGRRYSLMLASIVWIIGAAVQCSAQNVGHLIAGRIISGLAVGITSSQVCVYLAELAPGRIRGRIVGIQQWAIEWGILIMFLVAYGCTSVAGPAAFRIAWGVQAIPGVVLFVALLFFPESPRWLAGQERWEECLSVLALIHAKGDRDNALVQAEFMEVKEAVRVAQEAKGVGFFELFGPKIWKRTMCGTSVQMWQQLVGGNVMMYYVVYVFSMAGLSGNVTLYSSAIQYVIFLVTTGLILPYIDRIGRRTLLLIGAVASLILHFSIAAVMATEGYHVTNVGGNENLKWKVEGSAGKAVIALSYIFVGVYGFTWAPVGWIYCSEVFPLKYRAKGVGLAAATNWIFNFALAYFVAPAFTNIQWKTYIIFGVLCTAMTAHIFFTYPETAGRTLEEIDYVFECDLPVWRTGEAKSQFAEDVEAVQRGKSVGEERVVKGDEEKVERVERA</sequence>
<evidence type="ECO:0000256" key="6">
    <source>
        <dbReference type="ARBA" id="ARBA00023136"/>
    </source>
</evidence>
<evidence type="ECO:0000313" key="12">
    <source>
        <dbReference type="Proteomes" id="UP000803884"/>
    </source>
</evidence>
<feature type="region of interest" description="Disordered" evidence="8">
    <location>
        <begin position="495"/>
        <end position="517"/>
    </location>
</feature>
<feature type="transmembrane region" description="Helical" evidence="9">
    <location>
        <begin position="274"/>
        <end position="292"/>
    </location>
</feature>
<dbReference type="PANTHER" id="PTHR48022:SF54">
    <property type="entry name" value="GLUCOSE TRANSPORTER, PUTATIVE (AFU_ORTHOLOGUE AFUA_8G00890)-RELATED"/>
    <property type="match status" value="1"/>
</dbReference>
<feature type="transmembrane region" description="Helical" evidence="9">
    <location>
        <begin position="405"/>
        <end position="424"/>
    </location>
</feature>
<evidence type="ECO:0000256" key="4">
    <source>
        <dbReference type="ARBA" id="ARBA00022692"/>
    </source>
</evidence>
<feature type="transmembrane region" description="Helical" evidence="9">
    <location>
        <begin position="436"/>
        <end position="454"/>
    </location>
</feature>
<feature type="domain" description="Major facilitator superfamily (MFS) profile" evidence="10">
    <location>
        <begin position="10"/>
        <end position="458"/>
    </location>
</feature>
<feature type="transmembrane region" description="Helical" evidence="9">
    <location>
        <begin position="7"/>
        <end position="32"/>
    </location>
</feature>
<dbReference type="RefSeq" id="XP_069232858.1">
    <property type="nucleotide sequence ID" value="XM_069370063.1"/>
</dbReference>
<feature type="transmembrane region" description="Helical" evidence="9">
    <location>
        <begin position="170"/>
        <end position="189"/>
    </location>
</feature>
<feature type="transmembrane region" description="Helical" evidence="9">
    <location>
        <begin position="147"/>
        <end position="164"/>
    </location>
</feature>
<comment type="subcellular location">
    <subcellularLocation>
        <location evidence="1">Membrane</location>
        <topology evidence="1">Multi-pass membrane protein</topology>
    </subcellularLocation>
</comment>
<comment type="similarity">
    <text evidence="2 7">Belongs to the major facilitator superfamily. Sugar transporter (TC 2.A.1.1) family.</text>
</comment>
<dbReference type="CDD" id="cd17356">
    <property type="entry name" value="MFS_HXT"/>
    <property type="match status" value="1"/>
</dbReference>
<keyword evidence="5 9" id="KW-1133">Transmembrane helix</keyword>
<dbReference type="InterPro" id="IPR020846">
    <property type="entry name" value="MFS_dom"/>
</dbReference>
<evidence type="ECO:0000256" key="7">
    <source>
        <dbReference type="RuleBase" id="RU003346"/>
    </source>
</evidence>
<dbReference type="PROSITE" id="PS00217">
    <property type="entry name" value="SUGAR_TRANSPORT_2"/>
    <property type="match status" value="1"/>
</dbReference>
<evidence type="ECO:0000256" key="5">
    <source>
        <dbReference type="ARBA" id="ARBA00022989"/>
    </source>
</evidence>
<dbReference type="AlphaFoldDB" id="A0AB34KY83"/>